<evidence type="ECO:0000256" key="2">
    <source>
        <dbReference type="ARBA" id="ARBA00008773"/>
    </source>
</evidence>
<name>A0A922D3P3_CARIL</name>
<dbReference type="InterPro" id="IPR000490">
    <property type="entry name" value="Glyco_hydro_17"/>
</dbReference>
<dbReference type="AlphaFoldDB" id="A0A922D3P3"/>
<feature type="region of interest" description="Disordered" evidence="7">
    <location>
        <begin position="68"/>
        <end position="103"/>
    </location>
</feature>
<evidence type="ECO:0000256" key="1">
    <source>
        <dbReference type="ARBA" id="ARBA00000382"/>
    </source>
</evidence>
<dbReference type="Pfam" id="PF00332">
    <property type="entry name" value="Glyco_hydro_17"/>
    <property type="match status" value="1"/>
</dbReference>
<comment type="catalytic activity">
    <reaction evidence="1">
        <text>Hydrolysis of (1-&gt;3)-beta-D-glucosidic linkages in (1-&gt;3)-beta-D-glucans.</text>
        <dbReference type="EC" id="3.2.1.39"/>
    </reaction>
</comment>
<comment type="similarity">
    <text evidence="2 6">Belongs to the glycosyl hydrolase 17 family.</text>
</comment>
<organism evidence="9 10">
    <name type="scientific">Carya illinoinensis</name>
    <name type="common">Pecan</name>
    <dbReference type="NCBI Taxonomy" id="32201"/>
    <lineage>
        <taxon>Eukaryota</taxon>
        <taxon>Viridiplantae</taxon>
        <taxon>Streptophyta</taxon>
        <taxon>Embryophyta</taxon>
        <taxon>Tracheophyta</taxon>
        <taxon>Spermatophyta</taxon>
        <taxon>Magnoliopsida</taxon>
        <taxon>eudicotyledons</taxon>
        <taxon>Gunneridae</taxon>
        <taxon>Pentapetalae</taxon>
        <taxon>rosids</taxon>
        <taxon>fabids</taxon>
        <taxon>Fagales</taxon>
        <taxon>Juglandaceae</taxon>
        <taxon>Carya</taxon>
    </lineage>
</organism>
<keyword evidence="4" id="KW-0378">Hydrolase</keyword>
<evidence type="ECO:0000256" key="6">
    <source>
        <dbReference type="RuleBase" id="RU004335"/>
    </source>
</evidence>
<evidence type="ECO:0000256" key="4">
    <source>
        <dbReference type="ARBA" id="ARBA00022801"/>
    </source>
</evidence>
<comment type="caution">
    <text evidence="9">The sequence shown here is derived from an EMBL/GenBank/DDBJ whole genome shotgun (WGS) entry which is preliminary data.</text>
</comment>
<keyword evidence="8" id="KW-0732">Signal</keyword>
<dbReference type="EC" id="3.2.1.39" evidence="3"/>
<dbReference type="GO" id="GO:0005975">
    <property type="term" value="P:carbohydrate metabolic process"/>
    <property type="evidence" value="ECO:0007669"/>
    <property type="project" value="InterPro"/>
</dbReference>
<keyword evidence="5" id="KW-0326">Glycosidase</keyword>
<evidence type="ECO:0000256" key="5">
    <source>
        <dbReference type="ARBA" id="ARBA00023295"/>
    </source>
</evidence>
<sequence length="111" mass="12021">MKMGLDLVPLLILYLLVSVCSAEISGNVGVNYGQLGNNLPSSSRSVELIKSLKAKCVKIYNANPKIHNPLRTQTLRSRSWSPTSSSPTSPPTKPSLTSGSDLTPYCFTRIL</sequence>
<feature type="signal peptide" evidence="8">
    <location>
        <begin position="1"/>
        <end position="22"/>
    </location>
</feature>
<dbReference type="EMBL" id="CM031838">
    <property type="protein sequence ID" value="KAG6677772.1"/>
    <property type="molecule type" value="Genomic_DNA"/>
</dbReference>
<protein>
    <recommendedName>
        <fullName evidence="3">glucan endo-1,3-beta-D-glucosidase</fullName>
        <ecNumber evidence="3">3.2.1.39</ecNumber>
    </recommendedName>
</protein>
<evidence type="ECO:0000256" key="8">
    <source>
        <dbReference type="SAM" id="SignalP"/>
    </source>
</evidence>
<reference evidence="9" key="1">
    <citation type="submission" date="2021-01" db="EMBL/GenBank/DDBJ databases">
        <authorList>
            <person name="Lovell J.T."/>
            <person name="Bentley N."/>
            <person name="Bhattarai G."/>
            <person name="Jenkins J.W."/>
            <person name="Sreedasyam A."/>
            <person name="Alarcon Y."/>
            <person name="Bock C."/>
            <person name="Boston L."/>
            <person name="Carlson J."/>
            <person name="Cervantes K."/>
            <person name="Clermont K."/>
            <person name="Krom N."/>
            <person name="Kubenka K."/>
            <person name="Mamidi S."/>
            <person name="Mattison C."/>
            <person name="Monteros M."/>
            <person name="Pisani C."/>
            <person name="Plott C."/>
            <person name="Rajasekar S."/>
            <person name="Rhein H.S."/>
            <person name="Rohla C."/>
            <person name="Song M."/>
            <person name="Hilaire R.S."/>
            <person name="Shu S."/>
            <person name="Wells L."/>
            <person name="Wang X."/>
            <person name="Webber J."/>
            <person name="Heerema R.J."/>
            <person name="Klein P."/>
            <person name="Conner P."/>
            <person name="Grauke L."/>
            <person name="Grimwood J."/>
            <person name="Schmutz J."/>
            <person name="Randall J.J."/>
        </authorList>
    </citation>
    <scope>NUCLEOTIDE SEQUENCE</scope>
    <source>
        <tissue evidence="9">Leaf</tissue>
    </source>
</reference>
<evidence type="ECO:0000256" key="3">
    <source>
        <dbReference type="ARBA" id="ARBA00012780"/>
    </source>
</evidence>
<dbReference type="GO" id="GO:0042973">
    <property type="term" value="F:glucan endo-1,3-beta-D-glucosidase activity"/>
    <property type="evidence" value="ECO:0007669"/>
    <property type="project" value="UniProtKB-EC"/>
</dbReference>
<feature type="chain" id="PRO_5037113378" description="glucan endo-1,3-beta-D-glucosidase" evidence="8">
    <location>
        <begin position="23"/>
        <end position="111"/>
    </location>
</feature>
<gene>
    <name evidence="9" type="ORF">I3842_14G043000</name>
</gene>
<dbReference type="Proteomes" id="UP000811246">
    <property type="component" value="Chromosome 14"/>
</dbReference>
<feature type="compositionally biased region" description="Low complexity" evidence="7">
    <location>
        <begin position="74"/>
        <end position="87"/>
    </location>
</feature>
<evidence type="ECO:0000313" key="10">
    <source>
        <dbReference type="Proteomes" id="UP000811246"/>
    </source>
</evidence>
<evidence type="ECO:0000256" key="7">
    <source>
        <dbReference type="SAM" id="MobiDB-lite"/>
    </source>
</evidence>
<accession>A0A922D3P3</accession>
<proteinExistence type="inferred from homology"/>
<evidence type="ECO:0000313" key="9">
    <source>
        <dbReference type="EMBL" id="KAG6677772.1"/>
    </source>
</evidence>